<evidence type="ECO:0000313" key="2">
    <source>
        <dbReference type="EMBL" id="SFI89267.1"/>
    </source>
</evidence>
<dbReference type="PANTHER" id="PTHR47197:SF3">
    <property type="entry name" value="DIHYDRO-HEME D1 DEHYDROGENASE"/>
    <property type="match status" value="1"/>
</dbReference>
<reference evidence="2 3" key="1">
    <citation type="submission" date="2016-10" db="EMBL/GenBank/DDBJ databases">
        <authorList>
            <person name="de Groot N.N."/>
        </authorList>
    </citation>
    <scope>NUCLEOTIDE SEQUENCE [LARGE SCALE GENOMIC DNA]</scope>
    <source>
        <strain evidence="2 3">LMG 23650</strain>
    </source>
</reference>
<keyword evidence="1" id="KW-0732">Signal</keyword>
<gene>
    <name evidence="2" type="ORF">SAMN05192543_104607</name>
</gene>
<dbReference type="Proteomes" id="UP000199548">
    <property type="component" value="Unassembled WGS sequence"/>
</dbReference>
<protein>
    <submittedName>
        <fullName evidence="2">Lactonase, 7-bladed beta-propeller</fullName>
    </submittedName>
</protein>
<evidence type="ECO:0000256" key="1">
    <source>
        <dbReference type="SAM" id="SignalP"/>
    </source>
</evidence>
<dbReference type="InterPro" id="IPR011045">
    <property type="entry name" value="N2O_reductase_N"/>
</dbReference>
<keyword evidence="3" id="KW-1185">Reference proteome</keyword>
<accession>A0A1I3LX74</accession>
<dbReference type="AlphaFoldDB" id="A0A1I3LX74"/>
<feature type="chain" id="PRO_5011532602" evidence="1">
    <location>
        <begin position="23"/>
        <end position="388"/>
    </location>
</feature>
<organism evidence="2 3">
    <name type="scientific">Paraburkholderia megapolitana</name>
    <dbReference type="NCBI Taxonomy" id="420953"/>
    <lineage>
        <taxon>Bacteria</taxon>
        <taxon>Pseudomonadati</taxon>
        <taxon>Pseudomonadota</taxon>
        <taxon>Betaproteobacteria</taxon>
        <taxon>Burkholderiales</taxon>
        <taxon>Burkholderiaceae</taxon>
        <taxon>Paraburkholderia</taxon>
    </lineage>
</organism>
<dbReference type="EMBL" id="FOQU01000004">
    <property type="protein sequence ID" value="SFI89267.1"/>
    <property type="molecule type" value="Genomic_DNA"/>
</dbReference>
<evidence type="ECO:0000313" key="3">
    <source>
        <dbReference type="Proteomes" id="UP000199548"/>
    </source>
</evidence>
<dbReference type="STRING" id="420953.SAMN05192543_104607"/>
<dbReference type="SUPFAM" id="SSF50974">
    <property type="entry name" value="Nitrous oxide reductase, N-terminal domain"/>
    <property type="match status" value="1"/>
</dbReference>
<dbReference type="InterPro" id="IPR051200">
    <property type="entry name" value="Host-pathogen_enzymatic-act"/>
</dbReference>
<name>A0A1I3LX74_9BURK</name>
<dbReference type="OrthoDB" id="145213at2"/>
<proteinExistence type="predicted"/>
<dbReference type="PANTHER" id="PTHR47197">
    <property type="entry name" value="PROTEIN NIRF"/>
    <property type="match status" value="1"/>
</dbReference>
<dbReference type="RefSeq" id="WP_143098086.1">
    <property type="nucleotide sequence ID" value="NZ_CP041743.1"/>
</dbReference>
<sequence>MKTRSLVAAIILAVGFSGVAGAQVMVVGIDTKLVFNDQGQRVNRQPGEDLVQFYDLKDPAHPELIGALPLTNSVVGPPTNLAVTPDQSLALIANSLNWQPVDGGTWKPVPDDRLFVVDLTARPPKLISTVKVGSQPSGLAIDRTGTLALVANRDGKSISVLSIHGQDVQVTDTVQMNDEVTSVAITPDGKRALVAKFLAHKVAVLSIDDGHVQPTGYEMPAGLFPYTVTITPDGYTGLAGNTGKADSNGNVDPVTVMDLQASPPRVVDYVTAGDSVEGLVVSPRGDFALATILNGSYDAAIDSWFRHKTGLAVLLRIKNGRISRADTIEVGAFPEGAAFSPDGRYAYTGNYASNTISVLRVQRDGHLVDTHADIALPGPPGSLRVGSQ</sequence>
<feature type="signal peptide" evidence="1">
    <location>
        <begin position="1"/>
        <end position="22"/>
    </location>
</feature>
<dbReference type="Gene3D" id="2.130.10.10">
    <property type="entry name" value="YVTN repeat-like/Quinoprotein amine dehydrogenase"/>
    <property type="match status" value="2"/>
</dbReference>
<dbReference type="InterPro" id="IPR015943">
    <property type="entry name" value="WD40/YVTN_repeat-like_dom_sf"/>
</dbReference>